<dbReference type="EMBL" id="AKKN01000002">
    <property type="protein sequence ID" value="EKT61356.1"/>
    <property type="molecule type" value="Genomic_DNA"/>
</dbReference>
<reference evidence="1 2" key="1">
    <citation type="journal article" date="2012" name="BMC Genomics">
        <title>Comparative genomics of bacteria in the genus Providencia isolated from wild Drosophila melanogaster.</title>
        <authorList>
            <person name="Galac M.R."/>
            <person name="Lazzaro B.P."/>
        </authorList>
    </citation>
    <scope>NUCLEOTIDE SEQUENCE [LARGE SCALE GENOMIC DNA]</scope>
    <source>
        <strain evidence="1 2">DSM 19967</strain>
    </source>
</reference>
<dbReference type="OrthoDB" id="6636570at2"/>
<organism evidence="1 2">
    <name type="scientific">Providencia sneebia DSM 19967</name>
    <dbReference type="NCBI Taxonomy" id="1141660"/>
    <lineage>
        <taxon>Bacteria</taxon>
        <taxon>Pseudomonadati</taxon>
        <taxon>Pseudomonadota</taxon>
        <taxon>Gammaproteobacteria</taxon>
        <taxon>Enterobacterales</taxon>
        <taxon>Morganellaceae</taxon>
        <taxon>Providencia</taxon>
    </lineage>
</organism>
<dbReference type="HOGENOM" id="CLU_554181_0_0_6"/>
<protein>
    <submittedName>
        <fullName evidence="1">Xsa-associated protein</fullName>
    </submittedName>
</protein>
<comment type="caution">
    <text evidence="1">The sequence shown here is derived from an EMBL/GenBank/DDBJ whole genome shotgun (WGS) entry which is preliminary data.</text>
</comment>
<sequence length="492" mass="56329">MDKSFNKIDNINQCITIVHPHSNNMVINLLAKKIKQIKPIQASEVKKFIPYDLIGMTISPNVAQNFKDEINFTGTGRIISFNTHVMSEGKIQLLLKNRMESLNKTPQIATHCIRTPGEVIINLASLLEKYRLPNSNKLEIENTLKYIWLEGISHKQKINKIANEIINKTNNSKELHNKINNITSTLEHKKSITKRNDNYYGRLFETELSKYIINNPNANMIDVRNIISEFIIETFNTLPWDKKVKTCIHIADNMYSDPPSWRHNIDLANEFIRNDTPDNFIKMVKYSGEYSTPLLLSIAVKYLITRRKKGIIGAMRRKATKYYYKIIKPQRRTLPTCNLNYHLKNSRYGILLPHQISASSNKLKSGIRPIDKYALPINNITQHDKVALSHERVVGIGMSGSANLLNTLFNALKDNNKHFPIDDAKLAAASWLTYSGGHSYNEAYSVFNSTHSKGFKPLSFNNIAQINQLSEKAVNHAYEKVIKASVKLNYPY</sequence>
<keyword evidence="2" id="KW-1185">Reference proteome</keyword>
<dbReference type="RefSeq" id="WP_008914209.1">
    <property type="nucleotide sequence ID" value="NZ_CM001773.1"/>
</dbReference>
<dbReference type="Proteomes" id="UP000010290">
    <property type="component" value="Chromosome"/>
</dbReference>
<evidence type="ECO:0000313" key="2">
    <source>
        <dbReference type="Proteomes" id="UP000010290"/>
    </source>
</evidence>
<gene>
    <name evidence="1" type="ORF">OO7_01586</name>
</gene>
<evidence type="ECO:0000313" key="1">
    <source>
        <dbReference type="EMBL" id="EKT61356.1"/>
    </source>
</evidence>
<dbReference type="PATRIC" id="fig|1141660.3.peg.314"/>
<dbReference type="AlphaFoldDB" id="K8WN04"/>
<proteinExistence type="predicted"/>
<name>K8WN04_9GAMM</name>
<accession>K8WN04</accession>